<dbReference type="InterPro" id="IPR036412">
    <property type="entry name" value="HAD-like_sf"/>
</dbReference>
<evidence type="ECO:0000313" key="1">
    <source>
        <dbReference type="EMBL" id="GLB48817.1"/>
    </source>
</evidence>
<dbReference type="InterPro" id="IPR011951">
    <property type="entry name" value="HAD-SF_hydro_IA_YjjG/PynA"/>
</dbReference>
<dbReference type="PRINTS" id="PR00413">
    <property type="entry name" value="HADHALOGNASE"/>
</dbReference>
<dbReference type="NCBIfam" id="TIGR01549">
    <property type="entry name" value="HAD-SF-IA-v1"/>
    <property type="match status" value="1"/>
</dbReference>
<dbReference type="EMBL" id="BRVO01000001">
    <property type="protein sequence ID" value="GLB48817.1"/>
    <property type="molecule type" value="Genomic_DNA"/>
</dbReference>
<name>A0ABQ5MHH7_9FLAO</name>
<dbReference type="InterPro" id="IPR052550">
    <property type="entry name" value="Pyrimidine_5'-ntase_YjjG"/>
</dbReference>
<keyword evidence="2" id="KW-1185">Reference proteome</keyword>
<organism evidence="1 2">
    <name type="scientific">Neptunitalea lumnitzerae</name>
    <dbReference type="NCBI Taxonomy" id="2965509"/>
    <lineage>
        <taxon>Bacteria</taxon>
        <taxon>Pseudomonadati</taxon>
        <taxon>Bacteroidota</taxon>
        <taxon>Flavobacteriia</taxon>
        <taxon>Flavobacteriales</taxon>
        <taxon>Flavobacteriaceae</taxon>
        <taxon>Neptunitalea</taxon>
    </lineage>
</organism>
<evidence type="ECO:0000313" key="2">
    <source>
        <dbReference type="Proteomes" id="UP001143543"/>
    </source>
</evidence>
<dbReference type="Proteomes" id="UP001143543">
    <property type="component" value="Unassembled WGS sequence"/>
</dbReference>
<dbReference type="InterPro" id="IPR006439">
    <property type="entry name" value="HAD-SF_hydro_IA"/>
</dbReference>
<dbReference type="Gene3D" id="3.40.50.1000">
    <property type="entry name" value="HAD superfamily/HAD-like"/>
    <property type="match status" value="1"/>
</dbReference>
<proteinExistence type="predicted"/>
<protein>
    <submittedName>
        <fullName evidence="1">Noncanonical pyrimidine nucleotidase, YjjG family protein</fullName>
    </submittedName>
</protein>
<gene>
    <name evidence="1" type="ORF">Y10_11850</name>
</gene>
<dbReference type="PANTHER" id="PTHR47478:SF1">
    <property type="entry name" value="PYRIMIDINE 5'-NUCLEOTIDASE YJJG"/>
    <property type="match status" value="1"/>
</dbReference>
<dbReference type="RefSeq" id="WP_281764446.1">
    <property type="nucleotide sequence ID" value="NZ_BRVO01000001.1"/>
</dbReference>
<dbReference type="NCBIfam" id="TIGR02254">
    <property type="entry name" value="YjjG_YfnB"/>
    <property type="match status" value="1"/>
</dbReference>
<dbReference type="InterPro" id="IPR023214">
    <property type="entry name" value="HAD_sf"/>
</dbReference>
<dbReference type="Gene3D" id="1.10.150.240">
    <property type="entry name" value="Putative phosphatase, domain 2"/>
    <property type="match status" value="1"/>
</dbReference>
<dbReference type="SFLD" id="SFLDG01129">
    <property type="entry name" value="C1.5:_HAD__Beta-PGM__Phosphata"/>
    <property type="match status" value="1"/>
</dbReference>
<dbReference type="SFLD" id="SFLDS00003">
    <property type="entry name" value="Haloacid_Dehalogenase"/>
    <property type="match status" value="1"/>
</dbReference>
<dbReference type="PANTHER" id="PTHR47478">
    <property type="match status" value="1"/>
</dbReference>
<reference evidence="1" key="1">
    <citation type="submission" date="2022-07" db="EMBL/GenBank/DDBJ databases">
        <title>Taxonomy of Novel Oxalotrophic and Methylotrophic Bacteria.</title>
        <authorList>
            <person name="Sahin N."/>
            <person name="Tani A."/>
        </authorList>
    </citation>
    <scope>NUCLEOTIDE SEQUENCE</scope>
    <source>
        <strain evidence="1">Y10</strain>
    </source>
</reference>
<dbReference type="SUPFAM" id="SSF56784">
    <property type="entry name" value="HAD-like"/>
    <property type="match status" value="1"/>
</dbReference>
<comment type="caution">
    <text evidence="1">The sequence shown here is derived from an EMBL/GenBank/DDBJ whole genome shotgun (WGS) entry which is preliminary data.</text>
</comment>
<dbReference type="Pfam" id="PF00702">
    <property type="entry name" value="Hydrolase"/>
    <property type="match status" value="1"/>
</dbReference>
<sequence>MYREIVTDVFFDLDHTLWDFEKNSALTYTKIFDLHDLTIDVDAFLSYYIPINHDCWKLYREDKISKENLRYVRLQATFEKLGMSVSDELINLLADEYIKYLSTFSNLFDGTLDILNYLKPKYKLHIITNGFQEVQNFKLKNSMIDHFFECVVDSEMVGVKKPNPLIFEYSLTKAKAIPEKSIMIGDSYEADILGAQKLGMHTIHFNSNNEPEDEQGITIYKLEEIKKYL</sequence>
<accession>A0ABQ5MHH7</accession>
<dbReference type="InterPro" id="IPR023198">
    <property type="entry name" value="PGP-like_dom2"/>
</dbReference>